<dbReference type="EMBL" id="CP001951">
    <property type="protein sequence ID" value="ADM12441.1"/>
    <property type="molecule type" value="Genomic_DNA"/>
</dbReference>
<dbReference type="SMART" id="SM01159">
    <property type="entry name" value="DUF1744"/>
    <property type="match status" value="1"/>
</dbReference>
<keyword evidence="8 15" id="KW-0863">Zinc-finger</keyword>
<dbReference type="InterPro" id="IPR012337">
    <property type="entry name" value="RNaseH-like_sf"/>
</dbReference>
<keyword evidence="9 15" id="KW-0862">Zinc</keyword>
<keyword evidence="5 15" id="KW-0548">Nucleotidyltransferase</keyword>
<dbReference type="GO" id="GO:0000166">
    <property type="term" value="F:nucleotide binding"/>
    <property type="evidence" value="ECO:0007669"/>
    <property type="project" value="InterPro"/>
</dbReference>
<evidence type="ECO:0000256" key="11">
    <source>
        <dbReference type="ARBA" id="ARBA00023004"/>
    </source>
</evidence>
<keyword evidence="3 15" id="KW-0004">4Fe-4S</keyword>
<dbReference type="GeneID" id="9699507"/>
<evidence type="ECO:0000256" key="5">
    <source>
        <dbReference type="ARBA" id="ARBA00022695"/>
    </source>
</evidence>
<keyword evidence="14 15" id="KW-0539">Nucleus</keyword>
<dbReference type="GO" id="GO:0003887">
    <property type="term" value="F:DNA-directed DNA polymerase activity"/>
    <property type="evidence" value="ECO:0007669"/>
    <property type="project" value="UniProtKB-KW"/>
</dbReference>
<keyword evidence="13 15" id="KW-0238">DNA-binding</keyword>
<dbReference type="GO" id="GO:0008270">
    <property type="term" value="F:zinc ion binding"/>
    <property type="evidence" value="ECO:0007669"/>
    <property type="project" value="UniProtKB-KW"/>
</dbReference>
<accession>E0S9Q6</accession>
<keyword evidence="4 15" id="KW-0808">Transferase</keyword>
<comment type="function">
    <text evidence="15">DNA polymerase II participates in chromosomal DNA replication.</text>
</comment>
<reference evidence="17 18" key="1">
    <citation type="journal article" date="2010" name="Nat. Commun.">
        <title>The complete sequence of the smallest known nuclear genome from the microsporidian Encephalitozoon intestinalis.</title>
        <authorList>
            <person name="Corradi N."/>
            <person name="Pombert J.-F."/>
            <person name="Farinelli L."/>
            <person name="Didier E.S."/>
            <person name="Keeling P.J."/>
        </authorList>
    </citation>
    <scope>NUCLEOTIDE SEQUENCE [LARGE SCALE GENOMIC DNA]</scope>
    <source>
        <strain evidence="17 18">ATCC 50506</strain>
    </source>
</reference>
<dbReference type="InterPro" id="IPR054475">
    <property type="entry name" value="Znf-DPOE"/>
</dbReference>
<dbReference type="GO" id="GO:0006272">
    <property type="term" value="P:leading strand elongation"/>
    <property type="evidence" value="ECO:0007669"/>
    <property type="project" value="TreeGrafter"/>
</dbReference>
<dbReference type="GO" id="GO:0008310">
    <property type="term" value="F:single-stranded DNA 3'-5' DNA exonuclease activity"/>
    <property type="evidence" value="ECO:0007669"/>
    <property type="project" value="TreeGrafter"/>
</dbReference>
<evidence type="ECO:0000256" key="3">
    <source>
        <dbReference type="ARBA" id="ARBA00022485"/>
    </source>
</evidence>
<dbReference type="Pfam" id="PF22912">
    <property type="entry name" value="zf-DPOE"/>
    <property type="match status" value="1"/>
</dbReference>
<dbReference type="InterPro" id="IPR043502">
    <property type="entry name" value="DNA/RNA_pol_sf"/>
</dbReference>
<dbReference type="InterPro" id="IPR006172">
    <property type="entry name" value="DNA-dir_DNA_pol_B"/>
</dbReference>
<dbReference type="EC" id="2.7.7.7" evidence="15"/>
<evidence type="ECO:0000256" key="8">
    <source>
        <dbReference type="ARBA" id="ARBA00022771"/>
    </source>
</evidence>
<dbReference type="RefSeq" id="XP_003073801.1">
    <property type="nucleotide sequence ID" value="XM_003073755.1"/>
</dbReference>
<dbReference type="Pfam" id="PF08490">
    <property type="entry name" value="DUF1744"/>
    <property type="match status" value="1"/>
</dbReference>
<dbReference type="SUPFAM" id="SSF56672">
    <property type="entry name" value="DNA/RNA polymerases"/>
    <property type="match status" value="1"/>
</dbReference>
<dbReference type="Gene3D" id="3.30.420.10">
    <property type="entry name" value="Ribonuclease H-like superfamily/Ribonuclease H"/>
    <property type="match status" value="1"/>
</dbReference>
<evidence type="ECO:0000256" key="10">
    <source>
        <dbReference type="ARBA" id="ARBA00022932"/>
    </source>
</evidence>
<evidence type="ECO:0000256" key="1">
    <source>
        <dbReference type="ARBA" id="ARBA00004123"/>
    </source>
</evidence>
<dbReference type="OrthoDB" id="10060449at2759"/>
<reference evidence="17 18" key="2">
    <citation type="journal article" date="2012" name="Proc. Natl. Acad. Sci. U.S.A.">
        <title>Gain and loss of multiple functionally related, horizontally transferred genes in the reduced genomes of two microsporidian parasites.</title>
        <authorList>
            <person name="Pombert J.-F."/>
            <person name="Selman M."/>
            <person name="Burki F."/>
            <person name="Bardell F.T."/>
            <person name="Farinelli L."/>
            <person name="Solter L.F."/>
            <person name="Whitman D.W."/>
            <person name="Weiss L.M."/>
            <person name="Corradi N."/>
            <person name="Keeling P.J."/>
        </authorList>
    </citation>
    <scope>NUCLEOTIDE SEQUENCE [LARGE SCALE GENOMIC DNA]</scope>
    <source>
        <strain evidence="17 18">ATCC 50506</strain>
    </source>
</reference>
<evidence type="ECO:0000256" key="12">
    <source>
        <dbReference type="ARBA" id="ARBA00023014"/>
    </source>
</evidence>
<gene>
    <name evidence="17" type="ORF">Eint_101160</name>
</gene>
<evidence type="ECO:0000313" key="18">
    <source>
        <dbReference type="Proteomes" id="UP000002313"/>
    </source>
</evidence>
<name>E0S9Q6_ENCIT</name>
<dbReference type="GO" id="GO:0051539">
    <property type="term" value="F:4 iron, 4 sulfur cluster binding"/>
    <property type="evidence" value="ECO:0007669"/>
    <property type="project" value="UniProtKB-KW"/>
</dbReference>
<organism evidence="17 18">
    <name type="scientific">Encephalitozoon intestinalis (strain ATCC 50506)</name>
    <name type="common">Microsporidian parasite</name>
    <name type="synonym">Septata intestinalis</name>
    <dbReference type="NCBI Taxonomy" id="876142"/>
    <lineage>
        <taxon>Eukaryota</taxon>
        <taxon>Fungi</taxon>
        <taxon>Fungi incertae sedis</taxon>
        <taxon>Microsporidia</taxon>
        <taxon>Unikaryonidae</taxon>
        <taxon>Encephalitozoon</taxon>
    </lineage>
</organism>
<dbReference type="Gene3D" id="1.10.132.60">
    <property type="entry name" value="DNA polymerase family B, C-terminal domain"/>
    <property type="match status" value="1"/>
</dbReference>
<evidence type="ECO:0000256" key="13">
    <source>
        <dbReference type="ARBA" id="ARBA00023125"/>
    </source>
</evidence>
<evidence type="ECO:0000256" key="9">
    <source>
        <dbReference type="ARBA" id="ARBA00022833"/>
    </source>
</evidence>
<evidence type="ECO:0000259" key="16">
    <source>
        <dbReference type="SMART" id="SM01159"/>
    </source>
</evidence>
<dbReference type="PANTHER" id="PTHR10670:SF0">
    <property type="entry name" value="DNA POLYMERASE EPSILON CATALYTIC SUBUNIT A"/>
    <property type="match status" value="1"/>
</dbReference>
<evidence type="ECO:0000256" key="4">
    <source>
        <dbReference type="ARBA" id="ARBA00022679"/>
    </source>
</evidence>
<dbReference type="SMART" id="SM00486">
    <property type="entry name" value="POLBc"/>
    <property type="match status" value="1"/>
</dbReference>
<evidence type="ECO:0000256" key="6">
    <source>
        <dbReference type="ARBA" id="ARBA00022705"/>
    </source>
</evidence>
<dbReference type="InterPro" id="IPR042087">
    <property type="entry name" value="DNA_pol_B_thumb"/>
</dbReference>
<dbReference type="GO" id="GO:0045004">
    <property type="term" value="P:DNA replication proofreading"/>
    <property type="evidence" value="ECO:0007669"/>
    <property type="project" value="TreeGrafter"/>
</dbReference>
<dbReference type="InterPro" id="IPR029703">
    <property type="entry name" value="POL2"/>
</dbReference>
<dbReference type="InterPro" id="IPR055191">
    <property type="entry name" value="POL2_thumb"/>
</dbReference>
<dbReference type="InterPro" id="IPR036397">
    <property type="entry name" value="RNaseH_sf"/>
</dbReference>
<dbReference type="InterPro" id="IPR006133">
    <property type="entry name" value="DNA-dir_DNA_pol_B_exonuc"/>
</dbReference>
<dbReference type="KEGG" id="ein:Eint_101160"/>
<keyword evidence="6 15" id="KW-0235">DNA replication</keyword>
<dbReference type="SUPFAM" id="SSF53098">
    <property type="entry name" value="Ribonuclease H-like"/>
    <property type="match status" value="1"/>
</dbReference>
<dbReference type="Gene3D" id="3.90.1600.10">
    <property type="entry name" value="Palm domain of DNA polymerase"/>
    <property type="match status" value="1"/>
</dbReference>
<keyword evidence="11 15" id="KW-0408">Iron</keyword>
<evidence type="ECO:0000256" key="14">
    <source>
        <dbReference type="ARBA" id="ARBA00023242"/>
    </source>
</evidence>
<evidence type="ECO:0000256" key="2">
    <source>
        <dbReference type="ARBA" id="ARBA00005755"/>
    </source>
</evidence>
<proteinExistence type="inferred from homology"/>
<feature type="domain" description="DNA polymerase epsilon catalytic subunit A C-terminal" evidence="16">
    <location>
        <begin position="1232"/>
        <end position="1587"/>
    </location>
</feature>
<keyword evidence="10 15" id="KW-0239">DNA-directed DNA polymerase</keyword>
<comment type="catalytic activity">
    <reaction evidence="15">
        <text>DNA(n) + a 2'-deoxyribonucleoside 5'-triphosphate = DNA(n+1) + diphosphate</text>
        <dbReference type="Rhea" id="RHEA:22508"/>
        <dbReference type="Rhea" id="RHEA-COMP:17339"/>
        <dbReference type="Rhea" id="RHEA-COMP:17340"/>
        <dbReference type="ChEBI" id="CHEBI:33019"/>
        <dbReference type="ChEBI" id="CHEBI:61560"/>
        <dbReference type="ChEBI" id="CHEBI:173112"/>
        <dbReference type="EC" id="2.7.7.7"/>
    </reaction>
</comment>
<dbReference type="GO" id="GO:0008622">
    <property type="term" value="C:epsilon DNA polymerase complex"/>
    <property type="evidence" value="ECO:0007669"/>
    <property type="project" value="InterPro"/>
</dbReference>
<dbReference type="PANTHER" id="PTHR10670">
    <property type="entry name" value="DNA POLYMERASE EPSILON CATALYTIC SUBUNIT A"/>
    <property type="match status" value="1"/>
</dbReference>
<comment type="cofactor">
    <cofactor evidence="15">
        <name>[4Fe-4S] cluster</name>
        <dbReference type="ChEBI" id="CHEBI:49883"/>
    </cofactor>
</comment>
<evidence type="ECO:0000256" key="7">
    <source>
        <dbReference type="ARBA" id="ARBA00022723"/>
    </source>
</evidence>
<dbReference type="Proteomes" id="UP000002313">
    <property type="component" value="Chromosome X"/>
</dbReference>
<dbReference type="Pfam" id="PF22634">
    <property type="entry name" value="POL2_thumb"/>
    <property type="match status" value="1"/>
</dbReference>
<dbReference type="InterPro" id="IPR023211">
    <property type="entry name" value="DNA_pol_palm_dom_sf"/>
</dbReference>
<evidence type="ECO:0000313" key="17">
    <source>
        <dbReference type="EMBL" id="ADM12441.1"/>
    </source>
</evidence>
<evidence type="ECO:0000256" key="15">
    <source>
        <dbReference type="RuleBase" id="RU365029"/>
    </source>
</evidence>
<comment type="subcellular location">
    <subcellularLocation>
        <location evidence="1 15">Nucleus</location>
    </subcellularLocation>
</comment>
<keyword evidence="7 15" id="KW-0479">Metal-binding</keyword>
<protein>
    <recommendedName>
        <fullName evidence="15">DNA polymerase epsilon catalytic subunit</fullName>
        <ecNumber evidence="15">2.7.7.7</ecNumber>
    </recommendedName>
</protein>
<dbReference type="InterPro" id="IPR013697">
    <property type="entry name" value="DNA_pol_e_suA_C"/>
</dbReference>
<dbReference type="HOGENOM" id="CLU_000556_1_1_1"/>
<keyword evidence="12 15" id="KW-0411">Iron-sulfur</keyword>
<dbReference type="GO" id="GO:0003677">
    <property type="term" value="F:DNA binding"/>
    <property type="evidence" value="ECO:0007669"/>
    <property type="project" value="UniProtKB-KW"/>
</dbReference>
<keyword evidence="18" id="KW-1185">Reference proteome</keyword>
<dbReference type="Pfam" id="PF03104">
    <property type="entry name" value="DNA_pol_B_exo1"/>
    <property type="match status" value="1"/>
</dbReference>
<dbReference type="GO" id="GO:0006297">
    <property type="term" value="P:nucleotide-excision repair, DNA gap filling"/>
    <property type="evidence" value="ECO:0007669"/>
    <property type="project" value="TreeGrafter"/>
</dbReference>
<dbReference type="GO" id="GO:0006287">
    <property type="term" value="P:base-excision repair, gap-filling"/>
    <property type="evidence" value="ECO:0007669"/>
    <property type="project" value="TreeGrafter"/>
</dbReference>
<sequence length="1776" mass="207205">MRDELLEEQYGFISHHESRRREGWVLNYITTVFKDGRMEAKLYLIDDKRAEFLVKIPYFPSLLLKASDYDSVEEYLRRKYAAEIYSMERVHRIDFNEYNHLNKDPGVFLEVRFRTESGFSTAVKDFKKIVARNKVQKNNEYDCFGKDRTLCAEELMEGIFEYDIPVEVCTANNLKIRCGKWYTFYYTGETYVIEKSERVVFPDLRILAFDIETFKKPLKFPNPDYDEVMMISVKTECRGELIVNRRLVSKDIRKFEYNPREDMECVFDVSNEGDEEGVLIRFVELIQKHKPHLITTFNGALFDFPFLEKRMKNYGISLRETTGFTLKDEYYISPFIVHLDCYKWVKRDSYLPAGSQGLKEVTKVKLGYFPDEIDPEDMVRLAMSDPDKMASYSVSDSVATYFLYTKYVQPHVFSLCSLVPLSPTSALCQGSGTLCEALLVSEAIEYGVLIPERRRESKTREHNGHIAESITYVGGYVECLRSGIFRSDLEHEFNISKEFIGEVVSSLDEILYEYKEEGGFEEMKAQILANLQENKGRLRKEGLIYHLDVGAMYPNIILTNKLQPVSIVNEEICIRCDFSDESNNCKKRMEWSLKVEYIPAGKRETEMIRRQVEKEKNFEGNEEEEVKKRVRRYSKSMYGKKREKKICTRSSTVCQREIPFYVETVRKFRDQRYVYKRLQAQAQKAAEEATTDEERKYAMKSVVVYSSLQVAHKCVLNSFYGYVMRKSSRWYSMEMAAIVCNVGGNIIKKAREIVEKIGISLELDTDGIWCIVPSSLVSSYVLPSGKKFSLLSGLLNHFVCKKFTNNQYQEKIDGEYATRSENSIFFEIDGPYRAMLLPTSTEESKLLKKRYAIIDDNNKIAELKGFEMKRRGELQITKKFQEELFLHFLDGSNLNECYESLAEVCRYWLDILKSKGEYLDDDTILELLSESRSMSKGFGEYRGRKSNLTVTAVRMSEVLGEGILEEKLKCEYIVAAYPENKSVAERAIPVVVFRSEQKEEFLRKWLERDYSGDIRAVIDWEYYRVRLECVIQRMVILPALSQGIKNPLSEVGIPEWAKAKTQLRGFDLRNVDDIEDAFCKARLSKDTEAGREKCKEDFEEDKENCKDDEKKMRDLMETDVREYILKNRIAWIERIKRIIDVGDIIKMVCSNDGYMDVYRMGRSDSVERIPLERRIYMQVNDWRYFDKSGDIERVAVYFPENSETTEVGTISIKEHEFVKDYSLYRKFLSHFSIRRVFEDKIPILYSNLKECEGHDVEFVTVGSFIFLGKPVYTVGEEEFLVFSGKEGLYDLGRYLLRNFGKWRIGVIGSSDPCKTELRKILCKYHILEIQVRRNLSLKEYSVMCNEQKEFHKQMAREVELVCKLSKYSRIPIFNVNENVMDVLFYRELKKNRVVCGRQECEMSYSPRLRAESFRPGLYKKYVVEIECIGTLVLSIIEYEAFLGKDTLFKGVERKDFHILRSLLKRIVLDSIKGEDGAKLLLRNIGRWIRSDSAIICSELRSICCMLQKRYMMHLAKKLRDEKYDVICVAGDVVLIDTGKTSEESALDFFQYICKKGLELCGYEMMKMKAIRIFQSLAFVDPSTYFFLDRGEYFCFSESKVPTAFLQAYFNEEKVDSEFVYSLVTKIPLESSKMVLKLLSFRQDSQALLSNCYKLLHLSEFAEKERKEIYLDIVCPSCGMESALRARCIKCYNAYPKSAVLEVCMAYAKHLLWLELSRDLSCTICGKSNEARLSSFCKCGGAFQKTSYGNELESLREIAGSPIFDGFYRRISKHFLK</sequence>
<comment type="similarity">
    <text evidence="2 15">Belongs to the DNA polymerase type-B family.</text>
</comment>
<dbReference type="VEuPathDB" id="MicrosporidiaDB:Eint_101160"/>
<dbReference type="GO" id="GO:0000278">
    <property type="term" value="P:mitotic cell cycle"/>
    <property type="evidence" value="ECO:0007669"/>
    <property type="project" value="TreeGrafter"/>
</dbReference>